<name>A0ACB9MZC6_BAUVA</name>
<evidence type="ECO:0000313" key="2">
    <source>
        <dbReference type="Proteomes" id="UP000828941"/>
    </source>
</evidence>
<dbReference type="EMBL" id="CM039433">
    <property type="protein sequence ID" value="KAI4328982.1"/>
    <property type="molecule type" value="Genomic_DNA"/>
</dbReference>
<accession>A0ACB9MZC6</accession>
<keyword evidence="2" id="KW-1185">Reference proteome</keyword>
<protein>
    <submittedName>
        <fullName evidence="1">Uncharacterized protein</fullName>
    </submittedName>
</protein>
<sequence length="210" mass="23110">MGKIIIGALTQFIGSGSDSFIRDRHYWVVERVKLLRETAVNAVCFTSPSSSSAVKTRAQFAASRARFVSYSVSLPSFDFAAANRHLLCLGTIFFGQRSISDPSSSFSGLSRKARICTALATVDEDAVVATGVNGEENVDRENDEVSSRVEQEPKQLGTPCEIYVCNLPRSCDEKKILEMFRPYGTVVSVEVCRNTETGESRGCGYSQWHQ</sequence>
<proteinExistence type="predicted"/>
<comment type="caution">
    <text evidence="1">The sequence shown here is derived from an EMBL/GenBank/DDBJ whole genome shotgun (WGS) entry which is preliminary data.</text>
</comment>
<dbReference type="Proteomes" id="UP000828941">
    <property type="component" value="Chromosome 8"/>
</dbReference>
<evidence type="ECO:0000313" key="1">
    <source>
        <dbReference type="EMBL" id="KAI4328982.1"/>
    </source>
</evidence>
<gene>
    <name evidence="1" type="ORF">L6164_021292</name>
</gene>
<organism evidence="1 2">
    <name type="scientific">Bauhinia variegata</name>
    <name type="common">Purple orchid tree</name>
    <name type="synonym">Phanera variegata</name>
    <dbReference type="NCBI Taxonomy" id="167791"/>
    <lineage>
        <taxon>Eukaryota</taxon>
        <taxon>Viridiplantae</taxon>
        <taxon>Streptophyta</taxon>
        <taxon>Embryophyta</taxon>
        <taxon>Tracheophyta</taxon>
        <taxon>Spermatophyta</taxon>
        <taxon>Magnoliopsida</taxon>
        <taxon>eudicotyledons</taxon>
        <taxon>Gunneridae</taxon>
        <taxon>Pentapetalae</taxon>
        <taxon>rosids</taxon>
        <taxon>fabids</taxon>
        <taxon>Fabales</taxon>
        <taxon>Fabaceae</taxon>
        <taxon>Cercidoideae</taxon>
        <taxon>Cercideae</taxon>
        <taxon>Bauhiniinae</taxon>
        <taxon>Bauhinia</taxon>
    </lineage>
</organism>
<reference evidence="1 2" key="1">
    <citation type="journal article" date="2022" name="DNA Res.">
        <title>Chromosomal-level genome assembly of the orchid tree Bauhinia variegata (Leguminosae; Cercidoideae) supports the allotetraploid origin hypothesis of Bauhinia.</title>
        <authorList>
            <person name="Zhong Y."/>
            <person name="Chen Y."/>
            <person name="Zheng D."/>
            <person name="Pang J."/>
            <person name="Liu Y."/>
            <person name="Luo S."/>
            <person name="Meng S."/>
            <person name="Qian L."/>
            <person name="Wei D."/>
            <person name="Dai S."/>
            <person name="Zhou R."/>
        </authorList>
    </citation>
    <scope>NUCLEOTIDE SEQUENCE [LARGE SCALE GENOMIC DNA]</scope>
    <source>
        <strain evidence="1">BV-YZ2020</strain>
    </source>
</reference>